<dbReference type="CDD" id="cd06606">
    <property type="entry name" value="STKc_MAPKKK"/>
    <property type="match status" value="1"/>
</dbReference>
<dbReference type="FunFam" id="3.30.200.20:FF:000387">
    <property type="entry name" value="Serine/threonine-protein kinase STE11"/>
    <property type="match status" value="1"/>
</dbReference>
<evidence type="ECO:0000256" key="9">
    <source>
        <dbReference type="ARBA" id="ARBA00023054"/>
    </source>
</evidence>
<dbReference type="PROSITE" id="PS00108">
    <property type="entry name" value="PROTEIN_KINASE_ST"/>
    <property type="match status" value="1"/>
</dbReference>
<dbReference type="GO" id="GO:0004672">
    <property type="term" value="F:protein kinase activity"/>
    <property type="evidence" value="ECO:0000318"/>
    <property type="project" value="GO_Central"/>
</dbReference>
<comment type="similarity">
    <text evidence="1">Belongs to the protein kinase superfamily. STE Ser/Thr protein kinase family. MAP kinase kinase kinase subfamily.</text>
</comment>
<keyword evidence="4" id="KW-0808">Transferase</keyword>
<comment type="catalytic activity">
    <reaction evidence="11">
        <text>L-seryl-[protein] + ATP = O-phospho-L-seryl-[protein] + ADP + H(+)</text>
        <dbReference type="Rhea" id="RHEA:17989"/>
        <dbReference type="Rhea" id="RHEA-COMP:9863"/>
        <dbReference type="Rhea" id="RHEA-COMP:11604"/>
        <dbReference type="ChEBI" id="CHEBI:15378"/>
        <dbReference type="ChEBI" id="CHEBI:29999"/>
        <dbReference type="ChEBI" id="CHEBI:30616"/>
        <dbReference type="ChEBI" id="CHEBI:83421"/>
        <dbReference type="ChEBI" id="CHEBI:456216"/>
        <dbReference type="EC" id="2.7.11.25"/>
    </reaction>
</comment>
<dbReference type="FunCoup" id="A0A2K1IZF8">
    <property type="interactions" value="916"/>
</dbReference>
<evidence type="ECO:0000313" key="20">
    <source>
        <dbReference type="Proteomes" id="UP000006727"/>
    </source>
</evidence>
<dbReference type="AlphaFoldDB" id="A0A2K1IZF8"/>
<keyword evidence="9 13" id="KW-0175">Coiled coil</keyword>
<evidence type="ECO:0000313" key="18">
    <source>
        <dbReference type="EnsemblPlants" id="Pp3c18_40V3.1"/>
    </source>
</evidence>
<reference evidence="16 20" key="2">
    <citation type="journal article" date="2018" name="Plant J.">
        <title>The Physcomitrella patens chromosome-scale assembly reveals moss genome structure and evolution.</title>
        <authorList>
            <person name="Lang D."/>
            <person name="Ullrich K.K."/>
            <person name="Murat F."/>
            <person name="Fuchs J."/>
            <person name="Jenkins J."/>
            <person name="Haas F.B."/>
            <person name="Piednoel M."/>
            <person name="Gundlach H."/>
            <person name="Van Bel M."/>
            <person name="Meyberg R."/>
            <person name="Vives C."/>
            <person name="Morata J."/>
            <person name="Symeonidi A."/>
            <person name="Hiss M."/>
            <person name="Muchero W."/>
            <person name="Kamisugi Y."/>
            <person name="Saleh O."/>
            <person name="Blanc G."/>
            <person name="Decker E.L."/>
            <person name="van Gessel N."/>
            <person name="Grimwood J."/>
            <person name="Hayes R.D."/>
            <person name="Graham S.W."/>
            <person name="Gunter L.E."/>
            <person name="McDaniel S.F."/>
            <person name="Hoernstein S.N.W."/>
            <person name="Larsson A."/>
            <person name="Li F.W."/>
            <person name="Perroud P.F."/>
            <person name="Phillips J."/>
            <person name="Ranjan P."/>
            <person name="Rokshar D.S."/>
            <person name="Rothfels C.J."/>
            <person name="Schneider L."/>
            <person name="Shu S."/>
            <person name="Stevenson D.W."/>
            <person name="Thummler F."/>
            <person name="Tillich M."/>
            <person name="Villarreal Aguilar J.C."/>
            <person name="Widiez T."/>
            <person name="Wong G.K."/>
            <person name="Wymore A."/>
            <person name="Zhang Y."/>
            <person name="Zimmer A.D."/>
            <person name="Quatrano R.S."/>
            <person name="Mayer K.F.X."/>
            <person name="Goodstein D."/>
            <person name="Casacuberta J.M."/>
            <person name="Vandepoele K."/>
            <person name="Reski R."/>
            <person name="Cuming A.C."/>
            <person name="Tuskan G.A."/>
            <person name="Maumus F."/>
            <person name="Salse J."/>
            <person name="Schmutz J."/>
            <person name="Rensing S.A."/>
        </authorList>
    </citation>
    <scope>NUCLEOTIDE SEQUENCE [LARGE SCALE GENOMIC DNA]</scope>
    <source>
        <strain evidence="18 20">cv. Gransden 2004</strain>
    </source>
</reference>
<dbReference type="GeneID" id="112295601"/>
<evidence type="ECO:0000256" key="12">
    <source>
        <dbReference type="PROSITE-ProRule" id="PRU10141"/>
    </source>
</evidence>
<evidence type="ECO:0000256" key="6">
    <source>
        <dbReference type="ARBA" id="ARBA00022777"/>
    </source>
</evidence>
<dbReference type="Pfam" id="PF00069">
    <property type="entry name" value="Pkinase"/>
    <property type="match status" value="1"/>
</dbReference>
<keyword evidence="20" id="KW-1185">Reference proteome</keyword>
<evidence type="ECO:0000256" key="4">
    <source>
        <dbReference type="ARBA" id="ARBA00022679"/>
    </source>
</evidence>
<dbReference type="Gramene" id="Pp3c18_50V3.1">
    <property type="protein sequence ID" value="Pp3c18_50V3.1"/>
    <property type="gene ID" value="Pp3c18_50"/>
</dbReference>
<feature type="compositionally biased region" description="Basic and acidic residues" evidence="14">
    <location>
        <begin position="626"/>
        <end position="644"/>
    </location>
</feature>
<evidence type="ECO:0000256" key="13">
    <source>
        <dbReference type="SAM" id="Coils"/>
    </source>
</evidence>
<comment type="catalytic activity">
    <reaction evidence="10">
        <text>L-threonyl-[protein] + ATP = O-phospho-L-threonyl-[protein] + ADP + H(+)</text>
        <dbReference type="Rhea" id="RHEA:46608"/>
        <dbReference type="Rhea" id="RHEA-COMP:11060"/>
        <dbReference type="Rhea" id="RHEA-COMP:11605"/>
        <dbReference type="ChEBI" id="CHEBI:15378"/>
        <dbReference type="ChEBI" id="CHEBI:30013"/>
        <dbReference type="ChEBI" id="CHEBI:30616"/>
        <dbReference type="ChEBI" id="CHEBI:61977"/>
        <dbReference type="ChEBI" id="CHEBI:456216"/>
        <dbReference type="EC" id="2.7.11.25"/>
    </reaction>
</comment>
<name>A0A2K1IZF8_PHYPA</name>
<dbReference type="EnsemblPlants" id="Pp3c18_40V3.2">
    <property type="protein sequence ID" value="Pp3c18_40V3.2"/>
    <property type="gene ID" value="Pp3c18_40"/>
</dbReference>
<dbReference type="PANTHER" id="PTHR48016">
    <property type="entry name" value="MAP KINASE KINASE KINASE SSK2-RELATED-RELATED"/>
    <property type="match status" value="1"/>
</dbReference>
<evidence type="ECO:0000256" key="7">
    <source>
        <dbReference type="ARBA" id="ARBA00022840"/>
    </source>
</evidence>
<evidence type="ECO:0000256" key="8">
    <source>
        <dbReference type="ARBA" id="ARBA00022843"/>
    </source>
</evidence>
<dbReference type="GO" id="GO:0005524">
    <property type="term" value="F:ATP binding"/>
    <property type="evidence" value="ECO:0007669"/>
    <property type="project" value="UniProtKB-UniRule"/>
</dbReference>
<proteinExistence type="inferred from homology"/>
<keyword evidence="6" id="KW-0418">Kinase</keyword>
<dbReference type="InterPro" id="IPR050538">
    <property type="entry name" value="MAP_kinase_kinase_kinase"/>
</dbReference>
<dbReference type="KEGG" id="ppp:112295601"/>
<reference evidence="18" key="3">
    <citation type="submission" date="2020-12" db="UniProtKB">
        <authorList>
            <consortium name="EnsemblPlants"/>
        </authorList>
    </citation>
    <scope>IDENTIFICATION</scope>
</reference>
<dbReference type="Gramene" id="Pp3c18_50V3.2">
    <property type="protein sequence ID" value="Pp3c18_50V3.2"/>
    <property type="gene ID" value="Pp3c18_50"/>
</dbReference>
<dbReference type="EnsemblPlants" id="Pp3c18_50V3.1">
    <property type="protein sequence ID" value="Pp3c18_50V3.1"/>
    <property type="gene ID" value="Pp3c18_50"/>
</dbReference>
<dbReference type="Gramene" id="Pp3c18_40V3.1">
    <property type="protein sequence ID" value="Pp3c18_40V3.1"/>
    <property type="gene ID" value="Pp3c18_40"/>
</dbReference>
<evidence type="ECO:0000256" key="11">
    <source>
        <dbReference type="ARBA" id="ARBA00048329"/>
    </source>
</evidence>
<dbReference type="GO" id="GO:0004709">
    <property type="term" value="F:MAP kinase kinase kinase activity"/>
    <property type="evidence" value="ECO:0007669"/>
    <property type="project" value="UniProtKB-EC"/>
</dbReference>
<keyword evidence="3" id="KW-0723">Serine/threonine-protein kinase</keyword>
<feature type="region of interest" description="Disordered" evidence="14">
    <location>
        <begin position="449"/>
        <end position="480"/>
    </location>
</feature>
<dbReference type="Gramene" id="Pp3c18_40V3.2">
    <property type="protein sequence ID" value="Pp3c18_40V3.2"/>
    <property type="gene ID" value="Pp3c18_40"/>
</dbReference>
<feature type="domain" description="Protein kinase" evidence="15">
    <location>
        <begin position="15"/>
        <end position="277"/>
    </location>
</feature>
<feature type="compositionally biased region" description="Polar residues" evidence="14">
    <location>
        <begin position="659"/>
        <end position="679"/>
    </location>
</feature>
<keyword evidence="7 12" id="KW-0067">ATP-binding</keyword>
<evidence type="ECO:0000313" key="17">
    <source>
        <dbReference type="EMBL" id="PNR34678.1"/>
    </source>
</evidence>
<dbReference type="PROSITE" id="PS50011">
    <property type="entry name" value="PROTEIN_KINASE_DOM"/>
    <property type="match status" value="1"/>
</dbReference>
<gene>
    <name evidence="18" type="primary">LOC112295601</name>
    <name evidence="19" type="synonym">LOC112295599</name>
    <name evidence="16" type="ORF">PHYPA_022575</name>
    <name evidence="17" type="ORF">PHYPA_022576</name>
</gene>
<evidence type="ECO:0000256" key="10">
    <source>
        <dbReference type="ARBA" id="ARBA00047559"/>
    </source>
</evidence>
<evidence type="ECO:0000313" key="19">
    <source>
        <dbReference type="EnsemblPlants" id="Pp3c18_50V3.1"/>
    </source>
</evidence>
<dbReference type="InterPro" id="IPR011009">
    <property type="entry name" value="Kinase-like_dom_sf"/>
</dbReference>
<feature type="binding site" evidence="12">
    <location>
        <position position="44"/>
    </location>
    <ligand>
        <name>ATP</name>
        <dbReference type="ChEBI" id="CHEBI:30616"/>
    </ligand>
</feature>
<protein>
    <recommendedName>
        <fullName evidence="2">mitogen-activated protein kinase kinase kinase</fullName>
        <ecNumber evidence="2">2.7.11.25</ecNumber>
    </recommendedName>
</protein>
<dbReference type="FunFam" id="1.10.510.10:FF:000382">
    <property type="entry name" value="Mitogen-activated protein kinase kinase kinase 2"/>
    <property type="match status" value="1"/>
</dbReference>
<dbReference type="EMBL" id="ABEU02000018">
    <property type="protein sequence ID" value="PNR34678.1"/>
    <property type="molecule type" value="Genomic_DNA"/>
</dbReference>
<sequence>MQVGSRLGSPRAIRWRKGELIGAGAYGRVYMGLNLDSGELIAVKQVCIAQNNVTKDRAQSHIRELEEEVKLLQNLSHPNIVRYLGTAREEEALNIFLEFVPGGSIASLLGKFGSFTETVIRMYTRQLLLGLEYLHSNHIMHRDIKGANILVDNKGCIKLADFGASKKVVELATISEAKSMKGTPYWMAPEVIRQTGHNWQADMWSVGCTVIEMATGKPPWSQQFQEVAALFHIGTTKSHPPIPEHLSADGKDFLLKLLQREPRLRPSAAEMLKHPFVQNYEICSGREGGEGGEGGQVLEGHLEPTNDGCSVRTSMSFLDSLRGSLRQSGVGFWKPGGVSVKELSFSFKDPRASFKKYLSMSRGGNTYGEDMNCSVRLDSVRMDSLRNSMKLDSVRDSVRLDSLRDSVRLDSVRHDTWSESFNPVSEPSFVDNNKWRFNLTTNGGFSVRPSAGNGAECSENRAVVRQSQSERGWSLRQEDEEEVTESKIRAFLDEKALELQKLQTPLYVEFNDSLRASVFHGNGTSAAPAESFVAPLSPAIAKQSTRSTSKSPSKASNGNGRPAGTRSSQESETSVDSDNTGGGTGPSTSVSFNPLLEIPSPKLNELKGLNPDARRSSSSPGLSSSERQRLWKEELQQELQLKREEKRKHIQRVPPLSPSPNSRVHQRPGSSRLATVSQL</sequence>
<dbReference type="PaxDb" id="3218-PP1S151_3V6.1"/>
<evidence type="ECO:0000256" key="14">
    <source>
        <dbReference type="SAM" id="MobiDB-lite"/>
    </source>
</evidence>
<dbReference type="Proteomes" id="UP000006727">
    <property type="component" value="Chromosome 18"/>
</dbReference>
<evidence type="ECO:0000259" key="15">
    <source>
        <dbReference type="PROSITE" id="PS50011"/>
    </source>
</evidence>
<evidence type="ECO:0000256" key="3">
    <source>
        <dbReference type="ARBA" id="ARBA00022527"/>
    </source>
</evidence>
<dbReference type="SMART" id="SM00220">
    <property type="entry name" value="S_TKc"/>
    <property type="match status" value="1"/>
</dbReference>
<reference evidence="16 20" key="1">
    <citation type="journal article" date="2008" name="Science">
        <title>The Physcomitrella genome reveals evolutionary insights into the conquest of land by plants.</title>
        <authorList>
            <person name="Rensing S."/>
            <person name="Lang D."/>
            <person name="Zimmer A."/>
            <person name="Terry A."/>
            <person name="Salamov A."/>
            <person name="Shapiro H."/>
            <person name="Nishiyama T."/>
            <person name="Perroud P.-F."/>
            <person name="Lindquist E."/>
            <person name="Kamisugi Y."/>
            <person name="Tanahashi T."/>
            <person name="Sakakibara K."/>
            <person name="Fujita T."/>
            <person name="Oishi K."/>
            <person name="Shin-I T."/>
            <person name="Kuroki Y."/>
            <person name="Toyoda A."/>
            <person name="Suzuki Y."/>
            <person name="Hashimoto A."/>
            <person name="Yamaguchi K."/>
            <person name="Sugano A."/>
            <person name="Kohara Y."/>
            <person name="Fujiyama A."/>
            <person name="Anterola A."/>
            <person name="Aoki S."/>
            <person name="Ashton N."/>
            <person name="Barbazuk W.B."/>
            <person name="Barker E."/>
            <person name="Bennetzen J."/>
            <person name="Bezanilla M."/>
            <person name="Blankenship R."/>
            <person name="Cho S.H."/>
            <person name="Dutcher S."/>
            <person name="Estelle M."/>
            <person name="Fawcett J.A."/>
            <person name="Gundlach H."/>
            <person name="Hanada K."/>
            <person name="Heyl A."/>
            <person name="Hicks K.A."/>
            <person name="Hugh J."/>
            <person name="Lohr M."/>
            <person name="Mayer K."/>
            <person name="Melkozernov A."/>
            <person name="Murata T."/>
            <person name="Nelson D."/>
            <person name="Pils B."/>
            <person name="Prigge M."/>
            <person name="Reiss B."/>
            <person name="Renner T."/>
            <person name="Rombauts S."/>
            <person name="Rushton P."/>
            <person name="Sanderfoot A."/>
            <person name="Schween G."/>
            <person name="Shiu S.-H."/>
            <person name="Stueber K."/>
            <person name="Theodoulou F.L."/>
            <person name="Tu H."/>
            <person name="Van de Peer Y."/>
            <person name="Verrier P.J."/>
            <person name="Waters E."/>
            <person name="Wood A."/>
            <person name="Yang L."/>
            <person name="Cove D."/>
            <person name="Cuming A."/>
            <person name="Hasebe M."/>
            <person name="Lucas S."/>
            <person name="Mishler D.B."/>
            <person name="Reski R."/>
            <person name="Grigoriev I."/>
            <person name="Quatrano R.S."/>
            <person name="Boore J.L."/>
        </authorList>
    </citation>
    <scope>NUCLEOTIDE SEQUENCE [LARGE SCALE GENOMIC DNA]</scope>
    <source>
        <strain evidence="18 20">cv. Gransden 2004</strain>
    </source>
</reference>
<dbReference type="GO" id="GO:0007165">
    <property type="term" value="P:signal transduction"/>
    <property type="evidence" value="ECO:0000318"/>
    <property type="project" value="GO_Central"/>
</dbReference>
<dbReference type="EnsemblPlants" id="Pp3c18_50V3.2">
    <property type="protein sequence ID" value="Pp3c18_50V3.2"/>
    <property type="gene ID" value="Pp3c18_50"/>
</dbReference>
<dbReference type="PROSITE" id="PS00107">
    <property type="entry name" value="PROTEIN_KINASE_ATP"/>
    <property type="match status" value="1"/>
</dbReference>
<evidence type="ECO:0000256" key="2">
    <source>
        <dbReference type="ARBA" id="ARBA00012406"/>
    </source>
</evidence>
<dbReference type="SUPFAM" id="SSF56112">
    <property type="entry name" value="Protein kinase-like (PK-like)"/>
    <property type="match status" value="1"/>
</dbReference>
<dbReference type="InterPro" id="IPR017441">
    <property type="entry name" value="Protein_kinase_ATP_BS"/>
</dbReference>
<feature type="region of interest" description="Disordered" evidence="14">
    <location>
        <begin position="540"/>
        <end position="679"/>
    </location>
</feature>
<feature type="compositionally biased region" description="Low complexity" evidence="14">
    <location>
        <begin position="616"/>
        <end position="625"/>
    </location>
</feature>
<dbReference type="STRING" id="3218.A0A2K1IZF8"/>
<dbReference type="PANTHER" id="PTHR48016:SF56">
    <property type="entry name" value="MAPKK KINASE"/>
    <property type="match status" value="1"/>
</dbReference>
<dbReference type="InterPro" id="IPR000719">
    <property type="entry name" value="Prot_kinase_dom"/>
</dbReference>
<dbReference type="InterPro" id="IPR008271">
    <property type="entry name" value="Ser/Thr_kinase_AS"/>
</dbReference>
<keyword evidence="5 12" id="KW-0547">Nucleotide-binding</keyword>
<dbReference type="Gene3D" id="1.10.510.10">
    <property type="entry name" value="Transferase(Phosphotransferase) domain 1"/>
    <property type="match status" value="1"/>
</dbReference>
<accession>A0A2K1IZF8</accession>
<dbReference type="OMA" id="DMNCSVR"/>
<feature type="compositionally biased region" description="Polar residues" evidence="14">
    <location>
        <begin position="542"/>
        <end position="579"/>
    </location>
</feature>
<dbReference type="EC" id="2.7.11.25" evidence="2"/>
<dbReference type="RefSeq" id="XP_024403158.1">
    <property type="nucleotide sequence ID" value="XM_024547390.2"/>
</dbReference>
<dbReference type="EMBL" id="ABEU02000018">
    <property type="protein sequence ID" value="PNR34677.1"/>
    <property type="molecule type" value="Genomic_DNA"/>
</dbReference>
<dbReference type="EnsemblPlants" id="Pp3c18_40V3.1">
    <property type="protein sequence ID" value="Pp3c18_40V3.1"/>
    <property type="gene ID" value="Pp3c18_40"/>
</dbReference>
<evidence type="ECO:0000256" key="5">
    <source>
        <dbReference type="ARBA" id="ARBA00022741"/>
    </source>
</evidence>
<organism evidence="16">
    <name type="scientific">Physcomitrium patens</name>
    <name type="common">Spreading-leaved earth moss</name>
    <name type="synonym">Physcomitrella patens</name>
    <dbReference type="NCBI Taxonomy" id="3218"/>
    <lineage>
        <taxon>Eukaryota</taxon>
        <taxon>Viridiplantae</taxon>
        <taxon>Streptophyta</taxon>
        <taxon>Embryophyta</taxon>
        <taxon>Bryophyta</taxon>
        <taxon>Bryophytina</taxon>
        <taxon>Bryopsida</taxon>
        <taxon>Funariidae</taxon>
        <taxon>Funariales</taxon>
        <taxon>Funariaceae</taxon>
        <taxon>Physcomitrium</taxon>
    </lineage>
</organism>
<keyword evidence="8" id="KW-0832">Ubl conjugation</keyword>
<feature type="coiled-coil region" evidence="13">
    <location>
        <begin position="48"/>
        <end position="75"/>
    </location>
</feature>
<evidence type="ECO:0000256" key="1">
    <source>
        <dbReference type="ARBA" id="ARBA00006529"/>
    </source>
</evidence>
<evidence type="ECO:0000313" key="16">
    <source>
        <dbReference type="EMBL" id="PNR34677.1"/>
    </source>
</evidence>
<dbReference type="OrthoDB" id="266718at2759"/>